<gene>
    <name evidence="1" type="ORF">ElyMa_005755400</name>
</gene>
<dbReference type="PANTHER" id="PTHR10773">
    <property type="entry name" value="DNA-DIRECTED RNA POLYMERASES I, II, AND III SUBUNIT RPABC2"/>
    <property type="match status" value="1"/>
</dbReference>
<comment type="caution">
    <text evidence="1">The sequence shown here is derived from an EMBL/GenBank/DDBJ whole genome shotgun (WGS) entry which is preliminary data.</text>
</comment>
<reference evidence="1 2" key="1">
    <citation type="journal article" date="2021" name="Elife">
        <title>Chloroplast acquisition without the gene transfer in kleptoplastic sea slugs, Plakobranchus ocellatus.</title>
        <authorList>
            <person name="Maeda T."/>
            <person name="Takahashi S."/>
            <person name="Yoshida T."/>
            <person name="Shimamura S."/>
            <person name="Takaki Y."/>
            <person name="Nagai Y."/>
            <person name="Toyoda A."/>
            <person name="Suzuki Y."/>
            <person name="Arimoto A."/>
            <person name="Ishii H."/>
            <person name="Satoh N."/>
            <person name="Nishiyama T."/>
            <person name="Hasebe M."/>
            <person name="Maruyama T."/>
            <person name="Minagawa J."/>
            <person name="Obokata J."/>
            <person name="Shigenobu S."/>
        </authorList>
    </citation>
    <scope>NUCLEOTIDE SEQUENCE [LARGE SCALE GENOMIC DNA]</scope>
</reference>
<accession>A0AAV4FP35</accession>
<proteinExistence type="predicted"/>
<evidence type="ECO:0000313" key="1">
    <source>
        <dbReference type="EMBL" id="GFR74493.1"/>
    </source>
</evidence>
<dbReference type="PANTHER" id="PTHR10773:SF19">
    <property type="match status" value="1"/>
</dbReference>
<dbReference type="Proteomes" id="UP000762676">
    <property type="component" value="Unassembled WGS sequence"/>
</dbReference>
<evidence type="ECO:0000313" key="2">
    <source>
        <dbReference type="Proteomes" id="UP000762676"/>
    </source>
</evidence>
<protein>
    <submittedName>
        <fullName evidence="1">E2F transcription factor 6</fullName>
    </submittedName>
</protein>
<name>A0AAV4FP35_9GAST</name>
<organism evidence="1 2">
    <name type="scientific">Elysia marginata</name>
    <dbReference type="NCBI Taxonomy" id="1093978"/>
    <lineage>
        <taxon>Eukaryota</taxon>
        <taxon>Metazoa</taxon>
        <taxon>Spiralia</taxon>
        <taxon>Lophotrochozoa</taxon>
        <taxon>Mollusca</taxon>
        <taxon>Gastropoda</taxon>
        <taxon>Heterobranchia</taxon>
        <taxon>Euthyneura</taxon>
        <taxon>Panpulmonata</taxon>
        <taxon>Sacoglossa</taxon>
        <taxon>Placobranchoidea</taxon>
        <taxon>Plakobranchidae</taxon>
        <taxon>Elysia</taxon>
    </lineage>
</organism>
<dbReference type="AlphaFoldDB" id="A0AAV4FP35"/>
<dbReference type="EMBL" id="BMAT01011530">
    <property type="protein sequence ID" value="GFR74493.1"/>
    <property type="molecule type" value="Genomic_DNA"/>
</dbReference>
<keyword evidence="2" id="KW-1185">Reference proteome</keyword>
<sequence>MRYGTAYPFSFKTEATSHRERSKRPAPDTWVKNVRQTSRLFGKEYTSRGQKKVNPRIMGPACNSNYCKKSANRNCSSFTESERLKIFNKFWRMNSWDEKHTFVQSLAENVPKKQLKTGDASRRSVVYSYVLEKEGRREQVCKAMVANTLGIKERTLINWIIKKNEESKESVPVVARSGLSEPVGEEDRNFLIHWLITIPTVPSTTVGSKKPTKG</sequence>